<feature type="transmembrane region" description="Helical" evidence="7">
    <location>
        <begin position="218"/>
        <end position="238"/>
    </location>
</feature>
<feature type="transmembrane region" description="Helical" evidence="7">
    <location>
        <begin position="7"/>
        <end position="28"/>
    </location>
</feature>
<protein>
    <submittedName>
        <fullName evidence="9">MFS transporter</fullName>
    </submittedName>
</protein>
<dbReference type="Proteomes" id="UP001596976">
    <property type="component" value="Unassembled WGS sequence"/>
</dbReference>
<evidence type="ECO:0000256" key="5">
    <source>
        <dbReference type="ARBA" id="ARBA00022989"/>
    </source>
</evidence>
<evidence type="ECO:0000313" key="9">
    <source>
        <dbReference type="EMBL" id="MFD0942429.1"/>
    </source>
</evidence>
<evidence type="ECO:0000256" key="3">
    <source>
        <dbReference type="ARBA" id="ARBA00022475"/>
    </source>
</evidence>
<reference evidence="10" key="1">
    <citation type="journal article" date="2019" name="Int. J. Syst. Evol. Microbiol.">
        <title>The Global Catalogue of Microorganisms (GCM) 10K type strain sequencing project: providing services to taxonomists for standard genome sequencing and annotation.</title>
        <authorList>
            <consortium name="The Broad Institute Genomics Platform"/>
            <consortium name="The Broad Institute Genome Sequencing Center for Infectious Disease"/>
            <person name="Wu L."/>
            <person name="Ma J."/>
        </authorList>
    </citation>
    <scope>NUCLEOTIDE SEQUENCE [LARGE SCALE GENOMIC DNA]</scope>
    <source>
        <strain evidence="10">CCUG 63563</strain>
    </source>
</reference>
<feature type="transmembrane region" description="Helical" evidence="7">
    <location>
        <begin position="40"/>
        <end position="60"/>
    </location>
</feature>
<dbReference type="Pfam" id="PF07690">
    <property type="entry name" value="MFS_1"/>
    <property type="match status" value="1"/>
</dbReference>
<evidence type="ECO:0000256" key="1">
    <source>
        <dbReference type="ARBA" id="ARBA00004651"/>
    </source>
</evidence>
<feature type="domain" description="Major facilitator superfamily (MFS) profile" evidence="8">
    <location>
        <begin position="6"/>
        <end position="387"/>
    </location>
</feature>
<comment type="subcellular location">
    <subcellularLocation>
        <location evidence="1">Cell membrane</location>
        <topology evidence="1">Multi-pass membrane protein</topology>
    </subcellularLocation>
</comment>
<keyword evidence="3" id="KW-1003">Cell membrane</keyword>
<dbReference type="InterPro" id="IPR011701">
    <property type="entry name" value="MFS"/>
</dbReference>
<dbReference type="PANTHER" id="PTHR43266">
    <property type="entry name" value="MACROLIDE-EFFLUX PROTEIN"/>
    <property type="match status" value="1"/>
</dbReference>
<dbReference type="PROSITE" id="PS50850">
    <property type="entry name" value="MFS"/>
    <property type="match status" value="1"/>
</dbReference>
<dbReference type="CDD" id="cd06173">
    <property type="entry name" value="MFS_MefA_like"/>
    <property type="match status" value="1"/>
</dbReference>
<keyword evidence="4 7" id="KW-0812">Transmembrane</keyword>
<keyword evidence="10" id="KW-1185">Reference proteome</keyword>
<organism evidence="9 10">
    <name type="scientific">Savagea faecisuis</name>
    <dbReference type="NCBI Taxonomy" id="1274803"/>
    <lineage>
        <taxon>Bacteria</taxon>
        <taxon>Bacillati</taxon>
        <taxon>Bacillota</taxon>
        <taxon>Bacilli</taxon>
        <taxon>Bacillales</taxon>
        <taxon>Caryophanaceae</taxon>
        <taxon>Savagea</taxon>
    </lineage>
</organism>
<evidence type="ECO:0000256" key="6">
    <source>
        <dbReference type="ARBA" id="ARBA00023136"/>
    </source>
</evidence>
<gene>
    <name evidence="9" type="ORF">ACFQ0V_01320</name>
</gene>
<feature type="transmembrane region" description="Helical" evidence="7">
    <location>
        <begin position="250"/>
        <end position="266"/>
    </location>
</feature>
<feature type="transmembrane region" description="Helical" evidence="7">
    <location>
        <begin position="138"/>
        <end position="157"/>
    </location>
</feature>
<dbReference type="SUPFAM" id="SSF103473">
    <property type="entry name" value="MFS general substrate transporter"/>
    <property type="match status" value="1"/>
</dbReference>
<dbReference type="EMBL" id="JBHTJF010000003">
    <property type="protein sequence ID" value="MFD0942429.1"/>
    <property type="molecule type" value="Genomic_DNA"/>
</dbReference>
<evidence type="ECO:0000259" key="8">
    <source>
        <dbReference type="PROSITE" id="PS50850"/>
    </source>
</evidence>
<dbReference type="RefSeq" id="WP_381008926.1">
    <property type="nucleotide sequence ID" value="NZ_JBHTJF010000003.1"/>
</dbReference>
<evidence type="ECO:0000256" key="4">
    <source>
        <dbReference type="ARBA" id="ARBA00022692"/>
    </source>
</evidence>
<feature type="transmembrane region" description="Helical" evidence="7">
    <location>
        <begin position="278"/>
        <end position="295"/>
    </location>
</feature>
<evidence type="ECO:0000313" key="10">
    <source>
        <dbReference type="Proteomes" id="UP001596976"/>
    </source>
</evidence>
<evidence type="ECO:0000256" key="2">
    <source>
        <dbReference type="ARBA" id="ARBA00022448"/>
    </source>
</evidence>
<dbReference type="PANTHER" id="PTHR43266:SF7">
    <property type="entry name" value="TRANSPORTER, PUTATIVE-RELATED"/>
    <property type="match status" value="1"/>
</dbReference>
<feature type="transmembrane region" description="Helical" evidence="7">
    <location>
        <begin position="163"/>
        <end position="184"/>
    </location>
</feature>
<feature type="transmembrane region" description="Helical" evidence="7">
    <location>
        <begin position="336"/>
        <end position="358"/>
    </location>
</feature>
<comment type="caution">
    <text evidence="9">The sequence shown here is derived from an EMBL/GenBank/DDBJ whole genome shotgun (WGS) entry which is preliminary data.</text>
</comment>
<accession>A0ABW3GZS3</accession>
<feature type="transmembrane region" description="Helical" evidence="7">
    <location>
        <begin position="364"/>
        <end position="384"/>
    </location>
</feature>
<dbReference type="Gene3D" id="1.20.1250.20">
    <property type="entry name" value="MFS general substrate transporter like domains"/>
    <property type="match status" value="1"/>
</dbReference>
<proteinExistence type="predicted"/>
<keyword evidence="6 7" id="KW-0472">Membrane</keyword>
<feature type="transmembrane region" description="Helical" evidence="7">
    <location>
        <begin position="97"/>
        <end position="117"/>
    </location>
</feature>
<dbReference type="InterPro" id="IPR020846">
    <property type="entry name" value="MFS_dom"/>
</dbReference>
<keyword evidence="5 7" id="KW-1133">Transmembrane helix</keyword>
<feature type="transmembrane region" description="Helical" evidence="7">
    <location>
        <begin position="301"/>
        <end position="324"/>
    </location>
</feature>
<dbReference type="InterPro" id="IPR036259">
    <property type="entry name" value="MFS_trans_sf"/>
</dbReference>
<keyword evidence="2" id="KW-0813">Transport</keyword>
<evidence type="ECO:0000256" key="7">
    <source>
        <dbReference type="SAM" id="Phobius"/>
    </source>
</evidence>
<name>A0ABW3GZS3_9BACL</name>
<sequence>MWRNRNVWIILIGELIAGIGLWMGIIGNLEFMQEKVPSDFQKALILSTGLLAGVLIGPFAGKVIDRTNKKKVLIGAGIGRLISVLFMFVAIQQDSIVWMIGFVISIQVASSFYFPALQATIPLIVDEHQLLVMNGWHMNVATIARVLGTALAGLLLIQISLSALYWMSFFAYIFLLVTTSMLIVEEAVIPKRAKGDKSGGFKEVFPILREFPQVTMTLIMTLIPLLFLGSFNLIVIQLSQIQDSTSIKGIVYAIEGISFMIGTVVIKRITLHVRTKTILFTFAWIVGLAELFLYVPTNVPLVLLAFALLGFSLGCFFPTAMLVFQQQMPRAYHGRFFAFRNMLERVMFQVVLLSSGALLDWIGLQWMAVIFALVSVSLTTFFWLQTKRKNLQFD</sequence>
<feature type="transmembrane region" description="Helical" evidence="7">
    <location>
        <begin position="72"/>
        <end position="91"/>
    </location>
</feature>